<keyword evidence="2" id="KW-0472">Membrane</keyword>
<keyword evidence="2" id="KW-0812">Transmembrane</keyword>
<feature type="transmembrane region" description="Helical" evidence="2">
    <location>
        <begin position="1109"/>
        <end position="1137"/>
    </location>
</feature>
<feature type="region of interest" description="Disordered" evidence="1">
    <location>
        <begin position="25"/>
        <end position="61"/>
    </location>
</feature>
<evidence type="ECO:0000256" key="2">
    <source>
        <dbReference type="SAM" id="Phobius"/>
    </source>
</evidence>
<feature type="compositionally biased region" description="Basic and acidic residues" evidence="1">
    <location>
        <begin position="49"/>
        <end position="61"/>
    </location>
</feature>
<evidence type="ECO:0000313" key="4">
    <source>
        <dbReference type="Proteomes" id="UP000324585"/>
    </source>
</evidence>
<name>A0A5J4YW47_PORPP</name>
<feature type="transmembrane region" description="Helical" evidence="2">
    <location>
        <begin position="1490"/>
        <end position="1512"/>
    </location>
</feature>
<evidence type="ECO:0000256" key="1">
    <source>
        <dbReference type="SAM" id="MobiDB-lite"/>
    </source>
</evidence>
<organism evidence="3 4">
    <name type="scientific">Porphyridium purpureum</name>
    <name type="common">Red alga</name>
    <name type="synonym">Porphyridium cruentum</name>
    <dbReference type="NCBI Taxonomy" id="35688"/>
    <lineage>
        <taxon>Eukaryota</taxon>
        <taxon>Rhodophyta</taxon>
        <taxon>Bangiophyceae</taxon>
        <taxon>Porphyridiales</taxon>
        <taxon>Porphyridiaceae</taxon>
        <taxon>Porphyridium</taxon>
    </lineage>
</organism>
<feature type="compositionally biased region" description="Low complexity" evidence="1">
    <location>
        <begin position="1557"/>
        <end position="1579"/>
    </location>
</feature>
<feature type="transmembrane region" description="Helical" evidence="2">
    <location>
        <begin position="542"/>
        <end position="568"/>
    </location>
</feature>
<gene>
    <name evidence="3" type="ORF">FVE85_2888</name>
</gene>
<keyword evidence="2" id="KW-1133">Transmembrane helix</keyword>
<dbReference type="Proteomes" id="UP000324585">
    <property type="component" value="Unassembled WGS sequence"/>
</dbReference>
<accession>A0A5J4YW47</accession>
<feature type="compositionally biased region" description="Low complexity" evidence="1">
    <location>
        <begin position="27"/>
        <end position="41"/>
    </location>
</feature>
<evidence type="ECO:0000313" key="3">
    <source>
        <dbReference type="EMBL" id="KAA8494647.1"/>
    </source>
</evidence>
<dbReference type="EMBL" id="VRMN01000004">
    <property type="protein sequence ID" value="KAA8494647.1"/>
    <property type="molecule type" value="Genomic_DNA"/>
</dbReference>
<keyword evidence="4" id="KW-1185">Reference proteome</keyword>
<feature type="compositionally biased region" description="Gly residues" evidence="1">
    <location>
        <begin position="1546"/>
        <end position="1556"/>
    </location>
</feature>
<feature type="transmembrane region" description="Helical" evidence="2">
    <location>
        <begin position="141"/>
        <end position="163"/>
    </location>
</feature>
<feature type="region of interest" description="Disordered" evidence="1">
    <location>
        <begin position="1540"/>
        <end position="1579"/>
    </location>
</feature>
<feature type="transmembrane region" description="Helical" evidence="2">
    <location>
        <begin position="618"/>
        <end position="644"/>
    </location>
</feature>
<feature type="region of interest" description="Disordered" evidence="1">
    <location>
        <begin position="87"/>
        <end position="122"/>
    </location>
</feature>
<comment type="caution">
    <text evidence="3">The sequence shown here is derived from an EMBL/GenBank/DDBJ whole genome shotgun (WGS) entry which is preliminary data.</text>
</comment>
<sequence>MHSGGYVERRYRCALGVGRFAREFRGSRSSSGTTRSSRSSTAAMGQVVQEKDGLAKASKTDGSRTAKGVAFAEASDSADKLRAALQAAPDSRATLPTGDSLRSAQQPDFVQQNLRDEGPALRSRTFRTKEKRAFGLRRTLALLKLVAFLGALVPFTFITHQYIHQEPVFEVEVAPYPTLEEFVMPTSELCMPYALSNVPPIERIEPLRSSNYPTSELPSTASGGLFKCVQRKDDVCGDNCDNQCNKFLRQYWKSTLPDSVSAERCAELFSKSLPFDMATYRAELDACRFCASFEGAPKSDDLEDAFQIHMEINPLSQCFLSEEANQSASGIPDLMSNALAFAFVDALWGELVDDGIIVNAPRDFLRTLDADSSGQFAPFLTVMPKDFLCELVLYSGKLYPVTEPFTPARFTLVDADTFEWSRSGAQDQNLYKYIESASQRVDHMQVFVARETFANGSFMPQLDLRGTASVGQIAVFRFRQEREATEPGDPPIREGRIVRHELSTVNTFNWFTAKTEFAYIGDVIFSVSLVYPDTALNWFLDAFGWISLFSGTTIFAMIIFATEACVWLHDQCAKWSKKPSDDQTVVTQQIQGHPAKEWIMRYVDRDGSGDISRDEKVAVWYLFVFISLLVTSVVLLVILFVQYFSQEPVLAVEYQTIPAEEFVMPTVIFCTRPGMPAWGTEQLKALPNTGAPLSPLATNAPSVPYDVDCVTFGGQARCGQEAKSVLRRGFFVNVEEFHFLELGGGDDEYEQLGESLGCGSLGAPSFPSDLTAALDLSAGNTVCQTCYMFERAANNVSAASLGDKLTVSFLWNNVFACCFASCELCCSAAPTWEWVVDNWDALAEGGIIGSSSSSSSSQARPPFSEQFRVQADMVSNAFALCDLIFTSGAVFPVEGSANVLPEPGLGPPLFSFVNESNLKLEYGSAQTPRHFPLPRVDVFQQVEMFTALSANLSDVQLSGIVPMSSDLHVSFAQTTDVDIKQENGASSIVLAPDLVTQIETRESVRDRFLDGWSGTNSALSVQIGFSFNSQLFEMVSMVYRYSNLEFTQDVAAVLGNLSGLSVFGIFFYLLPPLVAWLSLRKRNSANIDASATANVEEEEQVLAKQVSKWAFIGLLTLLLILFIGAAVASGFLIAFYINSPNLLAYNFNTLPRAPLPLPPLMVCQDRNGTNNGVQILDDGTPMFGFARAGRGEFSYSLAPTADQVIFGPIWGANKVSRVANGSSCAGDGSAAAATIAIDPANAQNDCRVCYRVWFNETVAEDEPVPDIFVDFFTDALYTPCMNGAGFGRILADSHPYQEQILMQRRNQLLDAGKIRIDDGSPLSEFEGFNDDALCSLVYFSGVIYPTDSEADFVVVKNGAGNYTIEGSNPWDAYRVANQSFSNSVSILMEQPSGTGVWTGIQRLEQVATESPNTQVEILLGISSIDNNTRYGYRVTSHDLGVFEQSTQQAYMRARLKFGSTSGNFGANNTVELNTIPSYSALKFIGDLTGYAGFFVGLFVFNLLYLTVALVYAGIHGTNIEERAVLLDSFAETKALDKGQVSARSKGGAGTGAGAGRSSGLAGEVQSVSGSSTWQSGGSSEHTVVDLEASHGSRLASHRIGTFGPQGTLARGATLRRLPTRASEHESYKVGAAFFAFDALSRVMN</sequence>
<feature type="transmembrane region" description="Helical" evidence="2">
    <location>
        <begin position="1050"/>
        <end position="1077"/>
    </location>
</feature>
<protein>
    <submittedName>
        <fullName evidence="3">Uncharacterized protein</fullName>
    </submittedName>
</protein>
<reference evidence="4" key="1">
    <citation type="journal article" date="2019" name="Nat. Commun.">
        <title>Expansion of phycobilisome linker gene families in mesophilic red algae.</title>
        <authorList>
            <person name="Lee J."/>
            <person name="Kim D."/>
            <person name="Bhattacharya D."/>
            <person name="Yoon H.S."/>
        </authorList>
    </citation>
    <scope>NUCLEOTIDE SEQUENCE [LARGE SCALE GENOMIC DNA]</scope>
    <source>
        <strain evidence="4">CCMP 1328</strain>
    </source>
</reference>
<feature type="compositionally biased region" description="Polar residues" evidence="1">
    <location>
        <begin position="100"/>
        <end position="113"/>
    </location>
</feature>
<proteinExistence type="predicted"/>